<comment type="similarity">
    <text evidence="4">In the C-terminal section; belongs to the protein kinase superfamily. Ser/Thr protein kinase family.</text>
</comment>
<dbReference type="SUPFAM" id="SSF56112">
    <property type="entry name" value="Protein kinase-like (PK-like)"/>
    <property type="match status" value="1"/>
</dbReference>
<dbReference type="Pfam" id="PF07714">
    <property type="entry name" value="PK_Tyr_Ser-Thr"/>
    <property type="match status" value="1"/>
</dbReference>
<keyword evidence="10 14" id="KW-1133">Transmembrane helix</keyword>
<feature type="transmembrane region" description="Helical" evidence="14">
    <location>
        <begin position="291"/>
        <end position="312"/>
    </location>
</feature>
<comment type="caution">
    <text evidence="17">The sequence shown here is derived from an EMBL/GenBank/DDBJ whole genome shotgun (WGS) entry which is preliminary data.</text>
</comment>
<keyword evidence="7" id="KW-0430">Lectin</keyword>
<dbReference type="FunFam" id="2.60.120.200:FF:000164">
    <property type="entry name" value="Putative L-type lectin-domain containing receptor kinase S.5"/>
    <property type="match status" value="1"/>
</dbReference>
<evidence type="ECO:0000256" key="8">
    <source>
        <dbReference type="ARBA" id="ARBA00022741"/>
    </source>
</evidence>
<comment type="subcellular location">
    <subcellularLocation>
        <location evidence="1">Membrane</location>
        <topology evidence="1">Single-pass type I membrane protein</topology>
    </subcellularLocation>
</comment>
<evidence type="ECO:0000256" key="4">
    <source>
        <dbReference type="ARBA" id="ARBA00010217"/>
    </source>
</evidence>
<evidence type="ECO:0000256" key="11">
    <source>
        <dbReference type="ARBA" id="ARBA00023136"/>
    </source>
</evidence>
<keyword evidence="12" id="KW-0675">Receptor</keyword>
<evidence type="ECO:0000256" key="7">
    <source>
        <dbReference type="ARBA" id="ARBA00022734"/>
    </source>
</evidence>
<comment type="similarity">
    <text evidence="3">In the N-terminal section; belongs to the leguminous lectin family.</text>
</comment>
<evidence type="ECO:0000256" key="1">
    <source>
        <dbReference type="ARBA" id="ARBA00004479"/>
    </source>
</evidence>
<accession>A0A4U5QUK2</accession>
<keyword evidence="6 15" id="KW-0732">Signal</keyword>
<dbReference type="InterPro" id="IPR008271">
    <property type="entry name" value="Ser/Thr_kinase_AS"/>
</dbReference>
<dbReference type="InterPro" id="IPR000719">
    <property type="entry name" value="Prot_kinase_dom"/>
</dbReference>
<dbReference type="SMART" id="SM00220">
    <property type="entry name" value="S_TKc"/>
    <property type="match status" value="1"/>
</dbReference>
<dbReference type="EMBL" id="RCHU01000152">
    <property type="protein sequence ID" value="TKS12685.1"/>
    <property type="molecule type" value="Genomic_DNA"/>
</dbReference>
<evidence type="ECO:0000313" key="17">
    <source>
        <dbReference type="EMBL" id="TKS12685.1"/>
    </source>
</evidence>
<keyword evidence="8" id="KW-0547">Nucleotide-binding</keyword>
<dbReference type="InterPro" id="IPR050528">
    <property type="entry name" value="L-type_Lectin-RKs"/>
</dbReference>
<feature type="region of interest" description="Disordered" evidence="13">
    <location>
        <begin position="611"/>
        <end position="634"/>
    </location>
</feature>
<dbReference type="GO" id="GO:0005524">
    <property type="term" value="F:ATP binding"/>
    <property type="evidence" value="ECO:0007669"/>
    <property type="project" value="UniProtKB-KW"/>
</dbReference>
<dbReference type="CDD" id="cd06899">
    <property type="entry name" value="lectin_legume_LecRK_Arcelin_ConA"/>
    <property type="match status" value="1"/>
</dbReference>
<dbReference type="GO" id="GO:0016020">
    <property type="term" value="C:membrane"/>
    <property type="evidence" value="ECO:0007669"/>
    <property type="project" value="UniProtKB-SubCell"/>
</dbReference>
<evidence type="ECO:0000256" key="13">
    <source>
        <dbReference type="SAM" id="MobiDB-lite"/>
    </source>
</evidence>
<dbReference type="PANTHER" id="PTHR27007">
    <property type="match status" value="1"/>
</dbReference>
<feature type="compositionally biased region" description="Polar residues" evidence="13">
    <location>
        <begin position="611"/>
        <end position="620"/>
    </location>
</feature>
<gene>
    <name evidence="17" type="ORF">D5086_0000061070</name>
</gene>
<evidence type="ECO:0000256" key="14">
    <source>
        <dbReference type="SAM" id="Phobius"/>
    </source>
</evidence>
<keyword evidence="9" id="KW-0067">ATP-binding</keyword>
<proteinExistence type="inferred from homology"/>
<dbReference type="Gene3D" id="2.60.120.200">
    <property type="match status" value="1"/>
</dbReference>
<sequence length="634" mass="70181">MDLQASIVIIISFLIFAFSQAQDLQPFHQEYGPFNETYYGIFEVEEPATISNSALQITPDSINGNFTLANRSGRVMLNKSFALWEDDGVGGARVASFNSSFLINIFRLNNSIPGEGFAFLIAPDLELPENSNGQYLGLTNSTTDNNTSNGIVAIELDTVKQEFDPDDNHMGLDIHSVISRKTVPLVNLGIEIAPVGGRNHMVWVHYYGNSKRMEVYMVEEGKAKPATPALAAELNLKEHVRQKSYFGFAASTGSNFQLNCVLKWNLTVEMLSDPVANGNGRDNKKLIKICVGIGVALFSFLLIGVGSLVYYLHKKRAASDPTLLRALQSLPGMPREFPYAYDCRFHHRSVAIGLLGNLLMKLGWCHKNGMLLLVYDYMPNGSLDNHLFHEDEENTILGWNLRYKIISGVASALHYLHKEYDQTVVHRDLKASNIMLDSEFNARLGDFGLARALENEKTSYAELEGVPGTLGYIAPECFHTGKATPESDVYGFGAVVLEVVCGQRPWTKIGGFQFLVDWVWSLHREGRILEAVDERLNNDYVAEEAQRLLLLGLACSHPIANERPKTQVIFQIVSGSVPAPRVPPFKPAFVWPAYDGSIDVDASSAGTTPLTSGWTPQYISRESEGYTDSPVSPV</sequence>
<organism evidence="17">
    <name type="scientific">Populus alba</name>
    <name type="common">White poplar</name>
    <dbReference type="NCBI Taxonomy" id="43335"/>
    <lineage>
        <taxon>Eukaryota</taxon>
        <taxon>Viridiplantae</taxon>
        <taxon>Streptophyta</taxon>
        <taxon>Embryophyta</taxon>
        <taxon>Tracheophyta</taxon>
        <taxon>Spermatophyta</taxon>
        <taxon>Magnoliopsida</taxon>
        <taxon>eudicotyledons</taxon>
        <taxon>Gunneridae</taxon>
        <taxon>Pentapetalae</taxon>
        <taxon>rosids</taxon>
        <taxon>fabids</taxon>
        <taxon>Malpighiales</taxon>
        <taxon>Salicaceae</taxon>
        <taxon>Saliceae</taxon>
        <taxon>Populus</taxon>
    </lineage>
</organism>
<dbReference type="PROSITE" id="PS50011">
    <property type="entry name" value="PROTEIN_KINASE_DOM"/>
    <property type="match status" value="1"/>
</dbReference>
<evidence type="ECO:0000256" key="9">
    <source>
        <dbReference type="ARBA" id="ARBA00022840"/>
    </source>
</evidence>
<name>A0A4U5QUK2_POPAL</name>
<dbReference type="GO" id="GO:0004672">
    <property type="term" value="F:protein kinase activity"/>
    <property type="evidence" value="ECO:0007669"/>
    <property type="project" value="InterPro"/>
</dbReference>
<dbReference type="SUPFAM" id="SSF49899">
    <property type="entry name" value="Concanavalin A-like lectins/glucanases"/>
    <property type="match status" value="1"/>
</dbReference>
<feature type="domain" description="Protein kinase" evidence="16">
    <location>
        <begin position="295"/>
        <end position="560"/>
    </location>
</feature>
<keyword evidence="5 14" id="KW-0812">Transmembrane</keyword>
<keyword evidence="11 14" id="KW-0472">Membrane</keyword>
<dbReference type="Pfam" id="PF00139">
    <property type="entry name" value="Lectin_legB"/>
    <property type="match status" value="1"/>
</dbReference>
<dbReference type="STRING" id="43335.A0A4U5QUK2"/>
<evidence type="ECO:0000259" key="16">
    <source>
        <dbReference type="PROSITE" id="PS50011"/>
    </source>
</evidence>
<protein>
    <recommendedName>
        <fullName evidence="16">Protein kinase domain-containing protein</fullName>
    </recommendedName>
</protein>
<dbReference type="PROSITE" id="PS00108">
    <property type="entry name" value="PROTEIN_KINASE_ST"/>
    <property type="match status" value="1"/>
</dbReference>
<dbReference type="InterPro" id="IPR001245">
    <property type="entry name" value="Ser-Thr/Tyr_kinase_cat_dom"/>
</dbReference>
<comment type="similarity">
    <text evidence="2">Belongs to the leguminous lectin family.</text>
</comment>
<dbReference type="AlphaFoldDB" id="A0A4U5QUK2"/>
<feature type="signal peptide" evidence="15">
    <location>
        <begin position="1"/>
        <end position="21"/>
    </location>
</feature>
<evidence type="ECO:0000256" key="15">
    <source>
        <dbReference type="SAM" id="SignalP"/>
    </source>
</evidence>
<evidence type="ECO:0000256" key="5">
    <source>
        <dbReference type="ARBA" id="ARBA00022692"/>
    </source>
</evidence>
<dbReference type="Gene3D" id="1.10.510.10">
    <property type="entry name" value="Transferase(Phosphotransferase) domain 1"/>
    <property type="match status" value="1"/>
</dbReference>
<dbReference type="GO" id="GO:0030246">
    <property type="term" value="F:carbohydrate binding"/>
    <property type="evidence" value="ECO:0007669"/>
    <property type="project" value="UniProtKB-KW"/>
</dbReference>
<evidence type="ECO:0000256" key="10">
    <source>
        <dbReference type="ARBA" id="ARBA00022989"/>
    </source>
</evidence>
<feature type="chain" id="PRO_5020461781" description="Protein kinase domain-containing protein" evidence="15">
    <location>
        <begin position="22"/>
        <end position="634"/>
    </location>
</feature>
<evidence type="ECO:0000256" key="6">
    <source>
        <dbReference type="ARBA" id="ARBA00022729"/>
    </source>
</evidence>
<evidence type="ECO:0000256" key="2">
    <source>
        <dbReference type="ARBA" id="ARBA00007606"/>
    </source>
</evidence>
<evidence type="ECO:0000256" key="12">
    <source>
        <dbReference type="ARBA" id="ARBA00023170"/>
    </source>
</evidence>
<dbReference type="InterPro" id="IPR001220">
    <property type="entry name" value="Legume_lectin_dom"/>
</dbReference>
<dbReference type="InterPro" id="IPR013320">
    <property type="entry name" value="ConA-like_dom_sf"/>
</dbReference>
<dbReference type="FunFam" id="1.10.510.10:FF:000444">
    <property type="entry name" value="probable L-type lectin-domain containing receptor kinase S.5"/>
    <property type="match status" value="1"/>
</dbReference>
<dbReference type="InterPro" id="IPR011009">
    <property type="entry name" value="Kinase-like_dom_sf"/>
</dbReference>
<evidence type="ECO:0000256" key="3">
    <source>
        <dbReference type="ARBA" id="ARBA00008536"/>
    </source>
</evidence>
<reference evidence="17" key="1">
    <citation type="submission" date="2018-10" db="EMBL/GenBank/DDBJ databases">
        <title>Population genomic analysis revealed the cold adaptation of white poplar.</title>
        <authorList>
            <person name="Liu Y.-J."/>
        </authorList>
    </citation>
    <scope>NUCLEOTIDE SEQUENCE [LARGE SCALE GENOMIC DNA]</scope>
    <source>
        <strain evidence="17">PAL-ZL1</strain>
    </source>
</reference>